<evidence type="ECO:0008006" key="2">
    <source>
        <dbReference type="Google" id="ProtNLM"/>
    </source>
</evidence>
<gene>
    <name evidence="1" type="ORF">AB2U05_02335</name>
</gene>
<dbReference type="AlphaFoldDB" id="A0AB39TFE3"/>
<reference evidence="1" key="1">
    <citation type="submission" date="2024-07" db="EMBL/GenBank/DDBJ databases">
        <authorList>
            <person name="Yu S.T."/>
        </authorList>
    </citation>
    <scope>NUCLEOTIDE SEQUENCE</scope>
    <source>
        <strain evidence="1">Y1</strain>
    </source>
</reference>
<accession>A0AB39TFE3</accession>
<protein>
    <recommendedName>
        <fullName evidence="2">SRPBCC family protein</fullName>
    </recommendedName>
</protein>
<evidence type="ECO:0000313" key="1">
    <source>
        <dbReference type="EMBL" id="XDQ77403.1"/>
    </source>
</evidence>
<dbReference type="RefSeq" id="WP_369182263.1">
    <property type="nucleotide sequence ID" value="NZ_CP163445.1"/>
</dbReference>
<organism evidence="1">
    <name type="scientific">Streptomyces sp. Y1</name>
    <dbReference type="NCBI Taxonomy" id="3238634"/>
    <lineage>
        <taxon>Bacteria</taxon>
        <taxon>Bacillati</taxon>
        <taxon>Actinomycetota</taxon>
        <taxon>Actinomycetes</taxon>
        <taxon>Kitasatosporales</taxon>
        <taxon>Streptomycetaceae</taxon>
        <taxon>Streptomyces</taxon>
    </lineage>
</organism>
<sequence>MSAVVVDPRNWGARPEEREARYPCEGLLPPPAEEWFRAVTVRAERAVVFRWLCQLKVAPYSWDVLDNFGRLSPRSLTPGAEVLERGQRVMTIFELTDFEVDRHLTMVLDTPWARGAFGGFAISYVVQDDGPGLTRLVVKLVVGRGGGPLGRLRCRAMAWGDLFMMRRQLETLRSLAEGTAGEPGRSDGATGK</sequence>
<dbReference type="EMBL" id="CP163445">
    <property type="protein sequence ID" value="XDQ77403.1"/>
    <property type="molecule type" value="Genomic_DNA"/>
</dbReference>
<dbReference type="SUPFAM" id="SSF55961">
    <property type="entry name" value="Bet v1-like"/>
    <property type="match status" value="1"/>
</dbReference>
<proteinExistence type="predicted"/>
<name>A0AB39TFE3_9ACTN</name>